<dbReference type="Proteomes" id="UP000285712">
    <property type="component" value="Unassembled WGS sequence"/>
</dbReference>
<name>A0A3R7EJL3_APHAT</name>
<gene>
    <name evidence="2" type="ORF">DYB35_007163</name>
    <name evidence="3" type="ORF">DYB37_003406</name>
</gene>
<proteinExistence type="predicted"/>
<dbReference type="EMBL" id="QUTG01000213">
    <property type="protein sequence ID" value="RHZ02684.1"/>
    <property type="molecule type" value="Genomic_DNA"/>
</dbReference>
<dbReference type="Proteomes" id="UP000285430">
    <property type="component" value="Unassembled WGS sequence"/>
</dbReference>
<reference evidence="4 5" key="1">
    <citation type="submission" date="2018-08" db="EMBL/GenBank/DDBJ databases">
        <title>Aphanomyces genome sequencing and annotation.</title>
        <authorList>
            <person name="Minardi D."/>
            <person name="Oidtmann B."/>
            <person name="Van Der Giezen M."/>
            <person name="Studholme D.J."/>
        </authorList>
    </citation>
    <scope>NUCLEOTIDE SEQUENCE [LARGE SCALE GENOMIC DNA]</scope>
    <source>
        <strain evidence="3 4">Da</strain>
        <strain evidence="2 5">Sv</strain>
    </source>
</reference>
<comment type="caution">
    <text evidence="2">The sequence shown here is derived from an EMBL/GenBank/DDBJ whole genome shotgun (WGS) entry which is preliminary data.</text>
</comment>
<evidence type="ECO:0000256" key="1">
    <source>
        <dbReference type="SAM" id="Phobius"/>
    </source>
</evidence>
<keyword evidence="1" id="KW-0812">Transmembrane</keyword>
<evidence type="ECO:0000313" key="3">
    <source>
        <dbReference type="EMBL" id="RHZ22331.1"/>
    </source>
</evidence>
<dbReference type="EMBL" id="QUTH01003006">
    <property type="protein sequence ID" value="RHZ22331.1"/>
    <property type="molecule type" value="Genomic_DNA"/>
</dbReference>
<keyword evidence="1" id="KW-1133">Transmembrane helix</keyword>
<accession>A0A3R7EJL3</accession>
<evidence type="ECO:0000313" key="5">
    <source>
        <dbReference type="Proteomes" id="UP000285712"/>
    </source>
</evidence>
<organism evidence="2 5">
    <name type="scientific">Aphanomyces astaci</name>
    <name type="common">Crayfish plague agent</name>
    <dbReference type="NCBI Taxonomy" id="112090"/>
    <lineage>
        <taxon>Eukaryota</taxon>
        <taxon>Sar</taxon>
        <taxon>Stramenopiles</taxon>
        <taxon>Oomycota</taxon>
        <taxon>Saprolegniomycetes</taxon>
        <taxon>Saprolegniales</taxon>
        <taxon>Verrucalvaceae</taxon>
        <taxon>Aphanomyces</taxon>
    </lineage>
</organism>
<feature type="transmembrane region" description="Helical" evidence="1">
    <location>
        <begin position="126"/>
        <end position="146"/>
    </location>
</feature>
<feature type="transmembrane region" description="Helical" evidence="1">
    <location>
        <begin position="198"/>
        <end position="218"/>
    </location>
</feature>
<evidence type="ECO:0000313" key="2">
    <source>
        <dbReference type="EMBL" id="RHZ02684.1"/>
    </source>
</evidence>
<dbReference type="AlphaFoldDB" id="A0A3R7EJL3"/>
<evidence type="ECO:0000313" key="4">
    <source>
        <dbReference type="Proteomes" id="UP000285430"/>
    </source>
</evidence>
<protein>
    <submittedName>
        <fullName evidence="2">Uncharacterized protein</fullName>
    </submittedName>
</protein>
<feature type="transmembrane region" description="Helical" evidence="1">
    <location>
        <begin position="158"/>
        <end position="178"/>
    </location>
</feature>
<sequence length="250" mass="27497">MYMHVARPSSCADTFPGIVLHLTSTVLLGYVLFSTGWTSATLHRDTTVVHLHFSPTQFCVDNVCSTYSSAYPSTSSHDIKVMQLFVFDAFCGTSIPAKGQAGGVLDVLNRAIEQDVCIGVMQVCNALLVAIFTLAVMSTGATLLCLTYWVHEHRVGRLLLAALVVSFVLHGVMVMLWTPYASPTFPPSKGSAEVAVNAPLYIIMFNCCIVLMVLMRFTHHLTLEQTRRYLNRLHVGQLDKHPLDCPASYA</sequence>
<keyword evidence="1" id="KW-0472">Membrane</keyword>